<dbReference type="CDD" id="cd12797">
    <property type="entry name" value="M23_peptidase"/>
    <property type="match status" value="1"/>
</dbReference>
<evidence type="ECO:0000256" key="1">
    <source>
        <dbReference type="ARBA" id="ARBA00001947"/>
    </source>
</evidence>
<comment type="caution">
    <text evidence="10">The sequence shown here is derived from an EMBL/GenBank/DDBJ whole genome shotgun (WGS) entry which is preliminary data.</text>
</comment>
<name>A0A5D3WL71_9BACT</name>
<evidence type="ECO:0000256" key="6">
    <source>
        <dbReference type="ARBA" id="ARBA00022833"/>
    </source>
</evidence>
<accession>A0A5D3WL71</accession>
<dbReference type="EMBL" id="VNIB01000005">
    <property type="protein sequence ID" value="TYO98713.1"/>
    <property type="molecule type" value="Genomic_DNA"/>
</dbReference>
<dbReference type="Pfam" id="PF01551">
    <property type="entry name" value="Peptidase_M23"/>
    <property type="match status" value="1"/>
</dbReference>
<keyword evidence="6" id="KW-0862">Zinc</keyword>
<proteinExistence type="predicted"/>
<evidence type="ECO:0000313" key="10">
    <source>
        <dbReference type="EMBL" id="TYO98713.1"/>
    </source>
</evidence>
<dbReference type="GO" id="GO:0006508">
    <property type="term" value="P:proteolysis"/>
    <property type="evidence" value="ECO:0007669"/>
    <property type="project" value="UniProtKB-KW"/>
</dbReference>
<evidence type="ECO:0000256" key="5">
    <source>
        <dbReference type="ARBA" id="ARBA00022801"/>
    </source>
</evidence>
<dbReference type="InterPro" id="IPR016047">
    <property type="entry name" value="M23ase_b-sheet_dom"/>
</dbReference>
<protein>
    <submittedName>
        <fullName evidence="10">Murein DD-endopeptidase MepM/ murein hydrolase activator NlpD</fullName>
    </submittedName>
</protein>
<dbReference type="GO" id="GO:0030313">
    <property type="term" value="C:cell envelope"/>
    <property type="evidence" value="ECO:0007669"/>
    <property type="project" value="UniProtKB-SubCell"/>
</dbReference>
<evidence type="ECO:0000259" key="8">
    <source>
        <dbReference type="Pfam" id="PF01551"/>
    </source>
</evidence>
<evidence type="ECO:0000256" key="2">
    <source>
        <dbReference type="ARBA" id="ARBA00004196"/>
    </source>
</evidence>
<sequence>MDFDFQPPRQSMAQRKGRWKLPALVLGCLLLLVLGFVLTRQPLVNPTEARTEPVAEIKPPPQPEVERTVIADTIDPGETLTSLLGDYLSPRDILLLSKKSEKVFPLSRICAGQPYRICLTDGRFERFEYDIDRDEELIVSRQEDDFVIERKPIPYDVRVDHVQGTIRSSLFEAVADIGEEAELALALADIFAWDIDFILDIRTGDSFQALVEKRFRDGKPAGYGRILAAEFSNRGRIFRAFLFQDGDKPPSYYDERGHSVRKAFLKAPLKFSRISSGFTMRRFHPIRKTWRAHPAIDYAAPTGTPIKAVGDGVISRKGYTKGNGNFVEIRHNSTYKTLYLHMSRFARGIRKGRRVRQGQVIGYVGSTGLATGPHLCFRMYRNGKPVNPTRIESPPMAPVSKANRQLFFDMIQPWIARLEQPSKERIIQARLEKAGDGRHDGR</sequence>
<keyword evidence="4" id="KW-0479">Metal-binding</keyword>
<dbReference type="Pfam" id="PF19425">
    <property type="entry name" value="Csd3_N2"/>
    <property type="match status" value="1"/>
</dbReference>
<dbReference type="Proteomes" id="UP000324159">
    <property type="component" value="Unassembled WGS sequence"/>
</dbReference>
<organism evidence="10 11">
    <name type="scientific">Geothermobacter ehrlichii</name>
    <dbReference type="NCBI Taxonomy" id="213224"/>
    <lineage>
        <taxon>Bacteria</taxon>
        <taxon>Pseudomonadati</taxon>
        <taxon>Thermodesulfobacteriota</taxon>
        <taxon>Desulfuromonadia</taxon>
        <taxon>Desulfuromonadales</taxon>
        <taxon>Geothermobacteraceae</taxon>
        <taxon>Geothermobacter</taxon>
    </lineage>
</organism>
<keyword evidence="11" id="KW-1185">Reference proteome</keyword>
<dbReference type="InterPro" id="IPR045834">
    <property type="entry name" value="Csd3_N2"/>
</dbReference>
<evidence type="ECO:0000256" key="3">
    <source>
        <dbReference type="ARBA" id="ARBA00022670"/>
    </source>
</evidence>
<reference evidence="10 11" key="1">
    <citation type="submission" date="2019-07" db="EMBL/GenBank/DDBJ databases">
        <title>Genomic Encyclopedia of Type Strains, Phase IV (KMG-IV): sequencing the most valuable type-strain genomes for metagenomic binning, comparative biology and taxonomic classification.</title>
        <authorList>
            <person name="Goeker M."/>
        </authorList>
    </citation>
    <scope>NUCLEOTIDE SEQUENCE [LARGE SCALE GENOMIC DNA]</scope>
    <source>
        <strain evidence="10 11">SS015</strain>
    </source>
</reference>
<gene>
    <name evidence="10" type="ORF">EDC39_10575</name>
</gene>
<dbReference type="PANTHER" id="PTHR21666">
    <property type="entry name" value="PEPTIDASE-RELATED"/>
    <property type="match status" value="1"/>
</dbReference>
<comment type="subcellular location">
    <subcellularLocation>
        <location evidence="2">Cell envelope</location>
    </subcellularLocation>
</comment>
<dbReference type="Gene3D" id="2.70.70.10">
    <property type="entry name" value="Glucose Permease (Domain IIA)"/>
    <property type="match status" value="1"/>
</dbReference>
<dbReference type="AlphaFoldDB" id="A0A5D3WL71"/>
<dbReference type="GO" id="GO:0004222">
    <property type="term" value="F:metalloendopeptidase activity"/>
    <property type="evidence" value="ECO:0007669"/>
    <property type="project" value="TreeGrafter"/>
</dbReference>
<comment type="cofactor">
    <cofactor evidence="1">
        <name>Zn(2+)</name>
        <dbReference type="ChEBI" id="CHEBI:29105"/>
    </cofactor>
</comment>
<keyword evidence="3" id="KW-0645">Protease</keyword>
<dbReference type="Gene3D" id="3.10.450.350">
    <property type="match status" value="1"/>
</dbReference>
<dbReference type="InterPro" id="IPR050570">
    <property type="entry name" value="Cell_wall_metabolism_enzyme"/>
</dbReference>
<dbReference type="PANTHER" id="PTHR21666:SF288">
    <property type="entry name" value="CELL DIVISION PROTEIN YTFB"/>
    <property type="match status" value="1"/>
</dbReference>
<evidence type="ECO:0000259" key="9">
    <source>
        <dbReference type="Pfam" id="PF19425"/>
    </source>
</evidence>
<feature type="domain" description="Csd3-like second N-terminal" evidence="9">
    <location>
        <begin position="160"/>
        <end position="279"/>
    </location>
</feature>
<evidence type="ECO:0000313" key="11">
    <source>
        <dbReference type="Proteomes" id="UP000324159"/>
    </source>
</evidence>
<dbReference type="InterPro" id="IPR011055">
    <property type="entry name" value="Dup_hybrid_motif"/>
</dbReference>
<keyword evidence="5 10" id="KW-0378">Hydrolase</keyword>
<evidence type="ECO:0000256" key="4">
    <source>
        <dbReference type="ARBA" id="ARBA00022723"/>
    </source>
</evidence>
<feature type="domain" description="M23ase beta-sheet core" evidence="8">
    <location>
        <begin position="292"/>
        <end position="388"/>
    </location>
</feature>
<dbReference type="RefSeq" id="WP_246140196.1">
    <property type="nucleotide sequence ID" value="NZ_VNIB01000005.1"/>
</dbReference>
<evidence type="ECO:0000256" key="7">
    <source>
        <dbReference type="ARBA" id="ARBA00023049"/>
    </source>
</evidence>
<dbReference type="SUPFAM" id="SSF51261">
    <property type="entry name" value="Duplicated hybrid motif"/>
    <property type="match status" value="1"/>
</dbReference>
<dbReference type="GO" id="GO:0046872">
    <property type="term" value="F:metal ion binding"/>
    <property type="evidence" value="ECO:0007669"/>
    <property type="project" value="UniProtKB-KW"/>
</dbReference>
<keyword evidence="7" id="KW-0482">Metalloprotease</keyword>